<dbReference type="GO" id="GO:0071949">
    <property type="term" value="F:FAD binding"/>
    <property type="evidence" value="ECO:0007669"/>
    <property type="project" value="InterPro"/>
</dbReference>
<reference evidence="6 7" key="1">
    <citation type="submission" date="2018-08" db="EMBL/GenBank/DDBJ databases">
        <title>A genome reference for cultivated species of the human gut microbiota.</title>
        <authorList>
            <person name="Zou Y."/>
            <person name="Xue W."/>
            <person name="Luo G."/>
        </authorList>
    </citation>
    <scope>NUCLEOTIDE SEQUENCE [LARGE SCALE GENOMIC DNA]</scope>
    <source>
        <strain evidence="6 7">AM28-23</strain>
    </source>
</reference>
<evidence type="ECO:0000256" key="1">
    <source>
        <dbReference type="ARBA" id="ARBA00008000"/>
    </source>
</evidence>
<dbReference type="AlphaFoldDB" id="A0A414J6X0"/>
<dbReference type="InterPro" id="IPR006094">
    <property type="entry name" value="Oxid_FAD_bind_N"/>
</dbReference>
<dbReference type="GO" id="GO:0004458">
    <property type="term" value="F:D-lactate dehydrogenase (cytochrome) activity"/>
    <property type="evidence" value="ECO:0007669"/>
    <property type="project" value="TreeGrafter"/>
</dbReference>
<evidence type="ECO:0000256" key="2">
    <source>
        <dbReference type="ARBA" id="ARBA00022630"/>
    </source>
</evidence>
<sequence>MNEKLIHPVDERYISFLSDESKQEGFADTISFPSSPEELLQIIASPLPAPITFQGANTGVEGGSVPQGGSIINFSRMNHIREIQKLSDTEGYAVVEAGVTLDQLAQEIRRSLKTDDYIWPPSPTESSATVGGVIATGAYGMTSCYYGTKNLYLRELTLLHSNGHTEVLSDIPEPFQLPAGTCIVKATLKLLKRPANICGAAFFFDTESNALACADKLQNYVPDNKDVLIISMEYIGNTAIKMINTSRELISVLKDVPALPSDAKAVIYVEIAGNEESQDEALMELIDITSEYGSDPDVAWALTGYTEIRKMHSLRHAATESVIQFIERKHHEDNRIIRLGVKPLSRGRSFQETILSIIQALEDANLCASIYAHIKNSDIQVNFLPENFEDYQKSKNIANTWI</sequence>
<dbReference type="Gene3D" id="3.30.465.10">
    <property type="match status" value="1"/>
</dbReference>
<dbReference type="Pfam" id="PF01565">
    <property type="entry name" value="FAD_binding_4"/>
    <property type="match status" value="1"/>
</dbReference>
<dbReference type="Proteomes" id="UP000283745">
    <property type="component" value="Unassembled WGS sequence"/>
</dbReference>
<accession>A0A414J6X0</accession>
<dbReference type="SUPFAM" id="SSF55103">
    <property type="entry name" value="FAD-linked oxidases, C-terminal domain"/>
    <property type="match status" value="1"/>
</dbReference>
<dbReference type="PROSITE" id="PS51387">
    <property type="entry name" value="FAD_PCMH"/>
    <property type="match status" value="1"/>
</dbReference>
<evidence type="ECO:0000256" key="3">
    <source>
        <dbReference type="ARBA" id="ARBA00022827"/>
    </source>
</evidence>
<dbReference type="InterPro" id="IPR036318">
    <property type="entry name" value="FAD-bd_PCMH-like_sf"/>
</dbReference>
<dbReference type="GO" id="GO:0008720">
    <property type="term" value="F:D-lactate dehydrogenase (NAD+) activity"/>
    <property type="evidence" value="ECO:0007669"/>
    <property type="project" value="TreeGrafter"/>
</dbReference>
<evidence type="ECO:0000259" key="5">
    <source>
        <dbReference type="PROSITE" id="PS51387"/>
    </source>
</evidence>
<comment type="similarity">
    <text evidence="1">Belongs to the FAD-binding oxidoreductase/transferase type 4 family.</text>
</comment>
<organism evidence="6 7">
    <name type="scientific">Blautia obeum</name>
    <dbReference type="NCBI Taxonomy" id="40520"/>
    <lineage>
        <taxon>Bacteria</taxon>
        <taxon>Bacillati</taxon>
        <taxon>Bacillota</taxon>
        <taxon>Clostridia</taxon>
        <taxon>Lachnospirales</taxon>
        <taxon>Lachnospiraceae</taxon>
        <taxon>Blautia</taxon>
    </lineage>
</organism>
<proteinExistence type="inferred from homology"/>
<dbReference type="SUPFAM" id="SSF56176">
    <property type="entry name" value="FAD-binding/transporter-associated domain-like"/>
    <property type="match status" value="1"/>
</dbReference>
<dbReference type="RefSeq" id="WP_118050384.1">
    <property type="nucleotide sequence ID" value="NZ_CABJFK010000005.1"/>
</dbReference>
<feature type="domain" description="FAD-binding PCMH-type" evidence="5">
    <location>
        <begin position="23"/>
        <end position="193"/>
    </location>
</feature>
<evidence type="ECO:0000313" key="7">
    <source>
        <dbReference type="Proteomes" id="UP000283745"/>
    </source>
</evidence>
<keyword evidence="3" id="KW-0274">FAD</keyword>
<dbReference type="GO" id="GO:1903457">
    <property type="term" value="P:lactate catabolic process"/>
    <property type="evidence" value="ECO:0007669"/>
    <property type="project" value="TreeGrafter"/>
</dbReference>
<comment type="caution">
    <text evidence="6">The sequence shown here is derived from an EMBL/GenBank/DDBJ whole genome shotgun (WGS) entry which is preliminary data.</text>
</comment>
<dbReference type="InterPro" id="IPR016166">
    <property type="entry name" value="FAD-bd_PCMH"/>
</dbReference>
<keyword evidence="4" id="KW-0560">Oxidoreductase</keyword>
<dbReference type="PANTHER" id="PTHR11748:SF111">
    <property type="entry name" value="D-LACTATE DEHYDROGENASE, MITOCHONDRIAL-RELATED"/>
    <property type="match status" value="1"/>
</dbReference>
<dbReference type="InterPro" id="IPR016164">
    <property type="entry name" value="FAD-linked_Oxase-like_C"/>
</dbReference>
<dbReference type="EMBL" id="QSKF01000005">
    <property type="protein sequence ID" value="RHE40216.1"/>
    <property type="molecule type" value="Genomic_DNA"/>
</dbReference>
<name>A0A414J6X0_9FIRM</name>
<evidence type="ECO:0000313" key="6">
    <source>
        <dbReference type="EMBL" id="RHE40216.1"/>
    </source>
</evidence>
<gene>
    <name evidence="6" type="ORF">DW740_07910</name>
</gene>
<dbReference type="InterPro" id="IPR016169">
    <property type="entry name" value="FAD-bd_PCMH_sub2"/>
</dbReference>
<keyword evidence="2" id="KW-0285">Flavoprotein</keyword>
<evidence type="ECO:0000256" key="4">
    <source>
        <dbReference type="ARBA" id="ARBA00023002"/>
    </source>
</evidence>
<protein>
    <submittedName>
        <fullName evidence="6">FAD-binding oxidoreductase</fullName>
    </submittedName>
</protein>
<dbReference type="PANTHER" id="PTHR11748">
    <property type="entry name" value="D-LACTATE DEHYDROGENASE"/>
    <property type="match status" value="1"/>
</dbReference>